<dbReference type="Proteomes" id="UP000628984">
    <property type="component" value="Unassembled WGS sequence"/>
</dbReference>
<sequence>MRNDLQALISAIRAQPWAIVPEYLEAIEAIAVRAMDADVLQLLSRDGHDVSMDASRMAVSALGTRLDGSRGSTIRNGNAVVPMIGTIFPRASMIGASTGGTSLDALSHDLRVAEASADVERIVLLIDSPGGVVSHVGEAAEMLRASTKPVTAFVTGMGASLAYWLGSQAREIVLDRAASVGSIGIVATTSRQEGPDASGRRAYEIVSSGAPLKRPDVTTEEGRAAVQADVDAIEAVFIADVAAGRRVSVEQVRERFGRGAMVPAARAVEVGMADRIGTLESVLQQGSGRTPEKRGRSRALAAAELETRQRAAERI</sequence>
<evidence type="ECO:0000256" key="2">
    <source>
        <dbReference type="SAM" id="MobiDB-lite"/>
    </source>
</evidence>
<keyword evidence="5" id="KW-1185">Reference proteome</keyword>
<reference evidence="4" key="1">
    <citation type="journal article" date="2014" name="Int. J. Syst. Evol. Microbiol.">
        <title>Complete genome sequence of Corynebacterium casei LMG S-19264T (=DSM 44701T), isolated from a smear-ripened cheese.</title>
        <authorList>
            <consortium name="US DOE Joint Genome Institute (JGI-PGF)"/>
            <person name="Walter F."/>
            <person name="Albersmeier A."/>
            <person name="Kalinowski J."/>
            <person name="Ruckert C."/>
        </authorList>
    </citation>
    <scope>NUCLEOTIDE SEQUENCE</scope>
    <source>
        <strain evidence="4">KCTC 23714</strain>
    </source>
</reference>
<evidence type="ECO:0000259" key="3">
    <source>
        <dbReference type="Pfam" id="PF01343"/>
    </source>
</evidence>
<organism evidence="4 5">
    <name type="scientific">Gemmobacter lanyuensis</name>
    <dbReference type="NCBI Taxonomy" id="1054497"/>
    <lineage>
        <taxon>Bacteria</taxon>
        <taxon>Pseudomonadati</taxon>
        <taxon>Pseudomonadota</taxon>
        <taxon>Alphaproteobacteria</taxon>
        <taxon>Rhodobacterales</taxon>
        <taxon>Paracoccaceae</taxon>
        <taxon>Gemmobacter</taxon>
    </lineage>
</organism>
<dbReference type="InterPro" id="IPR002142">
    <property type="entry name" value="Peptidase_S49"/>
</dbReference>
<feature type="region of interest" description="Disordered" evidence="2">
    <location>
        <begin position="284"/>
        <end position="315"/>
    </location>
</feature>
<evidence type="ECO:0000313" key="5">
    <source>
        <dbReference type="Proteomes" id="UP000628984"/>
    </source>
</evidence>
<comment type="similarity">
    <text evidence="1">Belongs to the peptidase S49 family.</text>
</comment>
<dbReference type="SUPFAM" id="SSF52096">
    <property type="entry name" value="ClpP/crotonase"/>
    <property type="match status" value="1"/>
</dbReference>
<protein>
    <recommendedName>
        <fullName evidence="3">Peptidase S49 domain-containing protein</fullName>
    </recommendedName>
</protein>
<dbReference type="CDD" id="cd07022">
    <property type="entry name" value="S49_Sppa_36K_type"/>
    <property type="match status" value="1"/>
</dbReference>
<feature type="compositionally biased region" description="Basic and acidic residues" evidence="2">
    <location>
        <begin position="305"/>
        <end position="315"/>
    </location>
</feature>
<accession>A0A918MI29</accession>
<reference evidence="4" key="2">
    <citation type="submission" date="2020-09" db="EMBL/GenBank/DDBJ databases">
        <authorList>
            <person name="Sun Q."/>
            <person name="Kim S."/>
        </authorList>
    </citation>
    <scope>NUCLEOTIDE SEQUENCE</scope>
    <source>
        <strain evidence="4">KCTC 23714</strain>
    </source>
</reference>
<dbReference type="AlphaFoldDB" id="A0A918MI29"/>
<dbReference type="GO" id="GO:0008233">
    <property type="term" value="F:peptidase activity"/>
    <property type="evidence" value="ECO:0007669"/>
    <property type="project" value="InterPro"/>
</dbReference>
<dbReference type="Gene3D" id="3.90.226.10">
    <property type="entry name" value="2-enoyl-CoA Hydratase, Chain A, domain 1"/>
    <property type="match status" value="1"/>
</dbReference>
<dbReference type="GO" id="GO:0006508">
    <property type="term" value="P:proteolysis"/>
    <property type="evidence" value="ECO:0007669"/>
    <property type="project" value="InterPro"/>
</dbReference>
<dbReference type="RefSeq" id="WP_189632616.1">
    <property type="nucleotide sequence ID" value="NZ_BMYQ01000001.1"/>
</dbReference>
<dbReference type="InterPro" id="IPR033855">
    <property type="entry name" value="Protein_C"/>
</dbReference>
<evidence type="ECO:0000256" key="1">
    <source>
        <dbReference type="ARBA" id="ARBA00008683"/>
    </source>
</evidence>
<dbReference type="PANTHER" id="PTHR42987">
    <property type="entry name" value="PEPTIDASE S49"/>
    <property type="match status" value="1"/>
</dbReference>
<proteinExistence type="inferred from homology"/>
<name>A0A918MI29_9RHOB</name>
<gene>
    <name evidence="4" type="ORF">GCM10011452_09270</name>
</gene>
<dbReference type="InterPro" id="IPR029045">
    <property type="entry name" value="ClpP/crotonase-like_dom_sf"/>
</dbReference>
<comment type="caution">
    <text evidence="4">The sequence shown here is derived from an EMBL/GenBank/DDBJ whole genome shotgun (WGS) entry which is preliminary data.</text>
</comment>
<evidence type="ECO:0000313" key="4">
    <source>
        <dbReference type="EMBL" id="GGW24022.1"/>
    </source>
</evidence>
<dbReference type="PANTHER" id="PTHR42987:SF4">
    <property type="entry name" value="PROTEASE SOHB-RELATED"/>
    <property type="match status" value="1"/>
</dbReference>
<dbReference type="EMBL" id="BMYQ01000001">
    <property type="protein sequence ID" value="GGW24022.1"/>
    <property type="molecule type" value="Genomic_DNA"/>
</dbReference>
<feature type="domain" description="Peptidase S49" evidence="3">
    <location>
        <begin position="144"/>
        <end position="284"/>
    </location>
</feature>
<dbReference type="Pfam" id="PF01343">
    <property type="entry name" value="Peptidase_S49"/>
    <property type="match status" value="1"/>
</dbReference>